<evidence type="ECO:0000313" key="7">
    <source>
        <dbReference type="EMBL" id="SEB60524.1"/>
    </source>
</evidence>
<accession>A0A1H4KPR8</accession>
<keyword evidence="3 6" id="KW-0812">Transmembrane</keyword>
<evidence type="ECO:0000256" key="1">
    <source>
        <dbReference type="ARBA" id="ARBA00004141"/>
    </source>
</evidence>
<dbReference type="RefSeq" id="WP_091181479.1">
    <property type="nucleotide sequence ID" value="NZ_FNRY01000001.1"/>
</dbReference>
<comment type="similarity">
    <text evidence="2">Belongs to the UPF0014 family.</text>
</comment>
<sequence length="249" mass="25920">MDWPQLVVTTLVCVGILVALTTGVLWGFRIPHRWAPALAILRGTLQLAAISVILAGVISDPLWVSVALAVMFTVAASTATRRVGWSTAHALMMFSAMGIGIAVTLCVVFASGAIAFSPRYVLAIGGIVIGNAMSIATLAGRAFTSSVVDRWEEVEGWLALGATPRQSTLQLVRRSVAEALIPSTDQTKTTGLVTLPGAFVGAIFGGVSPLEAGQFQIVVLASIMAAGSITAVVVTKWLAPVTQKPRVLA</sequence>
<evidence type="ECO:0000256" key="2">
    <source>
        <dbReference type="ARBA" id="ARBA00005268"/>
    </source>
</evidence>
<dbReference type="PANTHER" id="PTHR30028:SF0">
    <property type="entry name" value="PROTEIN ALUMINUM SENSITIVE 3"/>
    <property type="match status" value="1"/>
</dbReference>
<reference evidence="7 8" key="1">
    <citation type="submission" date="2016-10" db="EMBL/GenBank/DDBJ databases">
        <authorList>
            <person name="de Groot N.N."/>
        </authorList>
    </citation>
    <scope>NUCLEOTIDE SEQUENCE [LARGE SCALE GENOMIC DNA]</scope>
    <source>
        <strain evidence="7 8">DSM 21799</strain>
    </source>
</reference>
<dbReference type="Proteomes" id="UP000199183">
    <property type="component" value="Unassembled WGS sequence"/>
</dbReference>
<feature type="transmembrane region" description="Helical" evidence="6">
    <location>
        <begin position="216"/>
        <end position="239"/>
    </location>
</feature>
<feature type="transmembrane region" description="Helical" evidence="6">
    <location>
        <begin position="192"/>
        <end position="210"/>
    </location>
</feature>
<evidence type="ECO:0000256" key="4">
    <source>
        <dbReference type="ARBA" id="ARBA00022989"/>
    </source>
</evidence>
<feature type="transmembrane region" description="Helical" evidence="6">
    <location>
        <begin position="6"/>
        <end position="28"/>
    </location>
</feature>
<dbReference type="Pfam" id="PF03649">
    <property type="entry name" value="UPF0014"/>
    <property type="match status" value="1"/>
</dbReference>
<organism evidence="7 8">
    <name type="scientific">Paramicrobacterium humi</name>
    <dbReference type="NCBI Taxonomy" id="640635"/>
    <lineage>
        <taxon>Bacteria</taxon>
        <taxon>Bacillati</taxon>
        <taxon>Actinomycetota</taxon>
        <taxon>Actinomycetes</taxon>
        <taxon>Micrococcales</taxon>
        <taxon>Microbacteriaceae</taxon>
        <taxon>Paramicrobacterium</taxon>
    </lineage>
</organism>
<dbReference type="PANTHER" id="PTHR30028">
    <property type="entry name" value="UPF0014 INNER MEMBRANE PROTEIN YBBM-RELATED"/>
    <property type="match status" value="1"/>
</dbReference>
<keyword evidence="8" id="KW-1185">Reference proteome</keyword>
<dbReference type="OrthoDB" id="3212530at2"/>
<dbReference type="STRING" id="640635.SAMN04489806_1258"/>
<evidence type="ECO:0000256" key="3">
    <source>
        <dbReference type="ARBA" id="ARBA00022692"/>
    </source>
</evidence>
<gene>
    <name evidence="7" type="ORF">SAMN04489806_1258</name>
</gene>
<proteinExistence type="inferred from homology"/>
<protein>
    <submittedName>
        <fullName evidence="7">Putative ABC transport system permease protein</fullName>
    </submittedName>
</protein>
<evidence type="ECO:0000313" key="8">
    <source>
        <dbReference type="Proteomes" id="UP000199183"/>
    </source>
</evidence>
<keyword evidence="5 6" id="KW-0472">Membrane</keyword>
<comment type="subcellular location">
    <subcellularLocation>
        <location evidence="1">Membrane</location>
        <topology evidence="1">Multi-pass membrane protein</topology>
    </subcellularLocation>
</comment>
<name>A0A1H4KPR8_9MICO</name>
<dbReference type="AlphaFoldDB" id="A0A1H4KPR8"/>
<keyword evidence="4 6" id="KW-1133">Transmembrane helix</keyword>
<feature type="transmembrane region" description="Helical" evidence="6">
    <location>
        <begin position="120"/>
        <end position="140"/>
    </location>
</feature>
<evidence type="ECO:0000256" key="5">
    <source>
        <dbReference type="ARBA" id="ARBA00023136"/>
    </source>
</evidence>
<dbReference type="GO" id="GO:0005886">
    <property type="term" value="C:plasma membrane"/>
    <property type="evidence" value="ECO:0007669"/>
    <property type="project" value="TreeGrafter"/>
</dbReference>
<dbReference type="InterPro" id="IPR005226">
    <property type="entry name" value="UPF0014_fam"/>
</dbReference>
<feature type="transmembrane region" description="Helical" evidence="6">
    <location>
        <begin position="91"/>
        <end position="114"/>
    </location>
</feature>
<dbReference type="EMBL" id="FNRY01000001">
    <property type="protein sequence ID" value="SEB60524.1"/>
    <property type="molecule type" value="Genomic_DNA"/>
</dbReference>
<evidence type="ECO:0000256" key="6">
    <source>
        <dbReference type="SAM" id="Phobius"/>
    </source>
</evidence>